<name>A0AAV4MI45_CAEEX</name>
<dbReference type="Proteomes" id="UP001054945">
    <property type="component" value="Unassembled WGS sequence"/>
</dbReference>
<proteinExistence type="predicted"/>
<sequence>MLASHFTIGAGRMLCQNACSNLDNLNQSGNWLDAYSGSESELDSGSSRAVTKTALTAWGSLQLMETNVLLKLLREG</sequence>
<gene>
    <name evidence="1" type="ORF">CEXT_697361</name>
</gene>
<comment type="caution">
    <text evidence="1">The sequence shown here is derived from an EMBL/GenBank/DDBJ whole genome shotgun (WGS) entry which is preliminary data.</text>
</comment>
<dbReference type="EMBL" id="BPLR01002289">
    <property type="protein sequence ID" value="GIX72189.1"/>
    <property type="molecule type" value="Genomic_DNA"/>
</dbReference>
<dbReference type="AlphaFoldDB" id="A0AAV4MI45"/>
<reference evidence="1 2" key="1">
    <citation type="submission" date="2021-06" db="EMBL/GenBank/DDBJ databases">
        <title>Caerostris extrusa draft genome.</title>
        <authorList>
            <person name="Kono N."/>
            <person name="Arakawa K."/>
        </authorList>
    </citation>
    <scope>NUCLEOTIDE SEQUENCE [LARGE SCALE GENOMIC DNA]</scope>
</reference>
<keyword evidence="2" id="KW-1185">Reference proteome</keyword>
<organism evidence="1 2">
    <name type="scientific">Caerostris extrusa</name>
    <name type="common">Bark spider</name>
    <name type="synonym">Caerostris bankana</name>
    <dbReference type="NCBI Taxonomy" id="172846"/>
    <lineage>
        <taxon>Eukaryota</taxon>
        <taxon>Metazoa</taxon>
        <taxon>Ecdysozoa</taxon>
        <taxon>Arthropoda</taxon>
        <taxon>Chelicerata</taxon>
        <taxon>Arachnida</taxon>
        <taxon>Araneae</taxon>
        <taxon>Araneomorphae</taxon>
        <taxon>Entelegynae</taxon>
        <taxon>Araneoidea</taxon>
        <taxon>Araneidae</taxon>
        <taxon>Caerostris</taxon>
    </lineage>
</organism>
<protein>
    <submittedName>
        <fullName evidence="1">Uncharacterized protein</fullName>
    </submittedName>
</protein>
<evidence type="ECO:0000313" key="1">
    <source>
        <dbReference type="EMBL" id="GIX72189.1"/>
    </source>
</evidence>
<accession>A0AAV4MI45</accession>
<evidence type="ECO:0000313" key="2">
    <source>
        <dbReference type="Proteomes" id="UP001054945"/>
    </source>
</evidence>